<dbReference type="AlphaFoldDB" id="A0AAE3CJH3"/>
<feature type="region of interest" description="Disordered" evidence="4">
    <location>
        <begin position="398"/>
        <end position="423"/>
    </location>
</feature>
<feature type="compositionally biased region" description="Low complexity" evidence="4">
    <location>
        <begin position="73"/>
        <end position="90"/>
    </location>
</feature>
<comment type="caution">
    <text evidence="6">The sequence shown here is derived from an EMBL/GenBank/DDBJ whole genome shotgun (WGS) entry which is preliminary data.</text>
</comment>
<dbReference type="InterPro" id="IPR021136">
    <property type="entry name" value="Flagellar_hook_control-like_C"/>
</dbReference>
<dbReference type="InterPro" id="IPR001635">
    <property type="entry name" value="Flag_hook_Flik"/>
</dbReference>
<dbReference type="GO" id="GO:0009424">
    <property type="term" value="C:bacterial-type flagellum hook"/>
    <property type="evidence" value="ECO:0007669"/>
    <property type="project" value="InterPro"/>
</dbReference>
<evidence type="ECO:0000259" key="5">
    <source>
        <dbReference type="Pfam" id="PF02120"/>
    </source>
</evidence>
<dbReference type="CDD" id="cd17470">
    <property type="entry name" value="T3SS_Flik_C"/>
    <property type="match status" value="1"/>
</dbReference>
<gene>
    <name evidence="6" type="ORF">HFQ13_04025</name>
</gene>
<evidence type="ECO:0000313" key="7">
    <source>
        <dbReference type="Proteomes" id="UP001197378"/>
    </source>
</evidence>
<organism evidence="6 7">
    <name type="scientific">Igneacidithiobacillus copahuensis</name>
    <dbReference type="NCBI Taxonomy" id="2724909"/>
    <lineage>
        <taxon>Bacteria</taxon>
        <taxon>Pseudomonadati</taxon>
        <taxon>Pseudomonadota</taxon>
        <taxon>Acidithiobacillia</taxon>
        <taxon>Acidithiobacillales</taxon>
        <taxon>Acidithiobacillaceae</taxon>
        <taxon>Igneacidithiobacillus</taxon>
    </lineage>
</organism>
<keyword evidence="7" id="KW-1185">Reference proteome</keyword>
<name>A0AAE3CJH3_9PROT</name>
<dbReference type="Gene3D" id="3.30.750.140">
    <property type="match status" value="1"/>
</dbReference>
<dbReference type="PRINTS" id="PR01007">
    <property type="entry name" value="FLGHOOKFLIK"/>
</dbReference>
<proteinExistence type="inferred from homology"/>
<sequence length="445" mass="44894">MSMLPVGGLAAPEQAVAVSAKAETNPGDTASGFAQVLSQQSAIGAVAAQGEGKVPDASGVLRSATEAPRKGEAGPAQQTGTSAQAAAFSQKTRKEPHGKDQPAPAGPTRELVAGPVMHGLPANPSGLQLVGRSAEGSSATKTPAVKTSPVNPASLLSDDEEKKDVKDGKVSKNAANGDTPLPVLLAPANLSIMTPEGGKAKAEVKSTQSSRLPHNLQSNGIPRFDQTSSGSTPSDIATASELFRPELTTALATDSLTGTTTGITEVAKSKVDLTSSALSGSNSLFGILQMPQLAGSVAAPAQVQLSPSLQEQPAWGQALAQGVQWMAQGGVQQAVIHLHPEHLGPLVVQLELGQNGQASAVFLSAHADVRAAISAAVPQLQQNFAAMGLNLGQASVGSGWSGSAGEQRNERGASDADDGSTDAVAPVLSAPQALMTHQGLLSTFV</sequence>
<comment type="similarity">
    <text evidence="2">Belongs to the FliK family.</text>
</comment>
<dbReference type="EMBL" id="JAAXYO010000039">
    <property type="protein sequence ID" value="MBU2787385.1"/>
    <property type="molecule type" value="Genomic_DNA"/>
</dbReference>
<evidence type="ECO:0000313" key="6">
    <source>
        <dbReference type="EMBL" id="MBU2787385.1"/>
    </source>
</evidence>
<evidence type="ECO:0000256" key="3">
    <source>
        <dbReference type="ARBA" id="ARBA00022795"/>
    </source>
</evidence>
<protein>
    <recommendedName>
        <fullName evidence="5">Flagellar hook-length control protein-like C-terminal domain-containing protein</fullName>
    </recommendedName>
</protein>
<dbReference type="InterPro" id="IPR038610">
    <property type="entry name" value="FliK-like_C_sf"/>
</dbReference>
<keyword evidence="3" id="KW-1005">Bacterial flagellum biogenesis</keyword>
<dbReference type="RefSeq" id="WP_215871955.1">
    <property type="nucleotide sequence ID" value="NZ_JAAXYO010000039.1"/>
</dbReference>
<dbReference type="Proteomes" id="UP001197378">
    <property type="component" value="Unassembled WGS sequence"/>
</dbReference>
<feature type="region of interest" description="Disordered" evidence="4">
    <location>
        <begin position="48"/>
        <end position="182"/>
    </location>
</feature>
<feature type="domain" description="Flagellar hook-length control protein-like C-terminal" evidence="5">
    <location>
        <begin position="321"/>
        <end position="402"/>
    </location>
</feature>
<reference evidence="6" key="1">
    <citation type="journal article" date="2021" name="ISME J.">
        <title>Genomic evolution of the class Acidithiobacillia: deep-branching Proteobacteria living in extreme acidic conditions.</title>
        <authorList>
            <person name="Moya-Beltran A."/>
            <person name="Beard S."/>
            <person name="Rojas-Villalobos C."/>
            <person name="Issotta F."/>
            <person name="Gallardo Y."/>
            <person name="Ulloa R."/>
            <person name="Giaveno A."/>
            <person name="Degli Esposti M."/>
            <person name="Johnson D.B."/>
            <person name="Quatrini R."/>
        </authorList>
    </citation>
    <scope>NUCLEOTIDE SEQUENCE</scope>
    <source>
        <strain evidence="6">VAN18-1</strain>
    </source>
</reference>
<dbReference type="Pfam" id="PF02120">
    <property type="entry name" value="Flg_hook"/>
    <property type="match status" value="1"/>
</dbReference>
<dbReference type="GO" id="GO:0044780">
    <property type="term" value="P:bacterial-type flagellum assembly"/>
    <property type="evidence" value="ECO:0007669"/>
    <property type="project" value="InterPro"/>
</dbReference>
<dbReference type="InterPro" id="IPR052563">
    <property type="entry name" value="FliK"/>
</dbReference>
<accession>A0AAE3CJH3</accession>
<evidence type="ECO:0000256" key="1">
    <source>
        <dbReference type="ARBA" id="ARBA00003944"/>
    </source>
</evidence>
<feature type="compositionally biased region" description="Basic and acidic residues" evidence="4">
    <location>
        <begin position="160"/>
        <end position="170"/>
    </location>
</feature>
<evidence type="ECO:0000256" key="2">
    <source>
        <dbReference type="ARBA" id="ARBA00009149"/>
    </source>
</evidence>
<evidence type="ECO:0000256" key="4">
    <source>
        <dbReference type="SAM" id="MobiDB-lite"/>
    </source>
</evidence>
<dbReference type="PANTHER" id="PTHR37533:SF2">
    <property type="entry name" value="FLAGELLAR HOOK-LENGTH CONTROL PROTEIN"/>
    <property type="match status" value="1"/>
</dbReference>
<feature type="region of interest" description="Disordered" evidence="4">
    <location>
        <begin position="207"/>
        <end position="236"/>
    </location>
</feature>
<comment type="function">
    <text evidence="1">Controls the length of the flagellar hook.</text>
</comment>
<dbReference type="PANTHER" id="PTHR37533">
    <property type="entry name" value="FLAGELLAR HOOK-LENGTH CONTROL PROTEIN"/>
    <property type="match status" value="1"/>
</dbReference>